<dbReference type="Pfam" id="PF07690">
    <property type="entry name" value="MFS_1"/>
    <property type="match status" value="1"/>
</dbReference>
<proteinExistence type="predicted"/>
<evidence type="ECO:0000256" key="4">
    <source>
        <dbReference type="ARBA" id="ARBA00023136"/>
    </source>
</evidence>
<keyword evidence="4 5" id="KW-0472">Membrane</keyword>
<dbReference type="InterPro" id="IPR050327">
    <property type="entry name" value="Proton-linked_MCT"/>
</dbReference>
<evidence type="ECO:0000256" key="1">
    <source>
        <dbReference type="ARBA" id="ARBA00004651"/>
    </source>
</evidence>
<dbReference type="SUPFAM" id="SSF103473">
    <property type="entry name" value="MFS general substrate transporter"/>
    <property type="match status" value="1"/>
</dbReference>
<keyword evidence="2 5" id="KW-0812">Transmembrane</keyword>
<dbReference type="EMBL" id="SSTM01000008">
    <property type="protein sequence ID" value="TJW09693.1"/>
    <property type="molecule type" value="Genomic_DNA"/>
</dbReference>
<organism evidence="7 8">
    <name type="scientific">Parvibacter caecicola</name>
    <dbReference type="NCBI Taxonomy" id="747645"/>
    <lineage>
        <taxon>Bacteria</taxon>
        <taxon>Bacillati</taxon>
        <taxon>Actinomycetota</taxon>
        <taxon>Coriobacteriia</taxon>
        <taxon>Coriobacteriales</taxon>
        <taxon>Coriobacteriaceae</taxon>
        <taxon>Parvibacter</taxon>
    </lineage>
</organism>
<comment type="caution">
    <text evidence="7">The sequence shown here is derived from an EMBL/GenBank/DDBJ whole genome shotgun (WGS) entry which is preliminary data.</text>
</comment>
<feature type="transmembrane region" description="Helical" evidence="5">
    <location>
        <begin position="12"/>
        <end position="37"/>
    </location>
</feature>
<comment type="subcellular location">
    <subcellularLocation>
        <location evidence="1">Cell membrane</location>
        <topology evidence="1">Multi-pass membrane protein</topology>
    </subcellularLocation>
</comment>
<name>A0A4T9T6F4_9ACTN</name>
<feature type="transmembrane region" description="Helical" evidence="5">
    <location>
        <begin position="350"/>
        <end position="373"/>
    </location>
</feature>
<reference evidence="7 8" key="1">
    <citation type="submission" date="2019-04" db="EMBL/GenBank/DDBJ databases">
        <title>Microbes associate with the intestines of laboratory mice.</title>
        <authorList>
            <person name="Navarre W."/>
            <person name="Wong E."/>
            <person name="Huang K.C."/>
            <person name="Tropini C."/>
            <person name="Ng K."/>
            <person name="Yu B."/>
        </authorList>
    </citation>
    <scope>NUCLEOTIDE SEQUENCE [LARGE SCALE GENOMIC DNA]</scope>
    <source>
        <strain evidence="7 8">NM48_B13</strain>
    </source>
</reference>
<keyword evidence="3 5" id="KW-1133">Transmembrane helix</keyword>
<feature type="transmembrane region" description="Helical" evidence="5">
    <location>
        <begin position="169"/>
        <end position="188"/>
    </location>
</feature>
<evidence type="ECO:0000259" key="6">
    <source>
        <dbReference type="PROSITE" id="PS50850"/>
    </source>
</evidence>
<dbReference type="AlphaFoldDB" id="A0A4T9T6F4"/>
<dbReference type="PANTHER" id="PTHR11360:SF290">
    <property type="entry name" value="MONOCARBOXYLATE MFS PERMEASE"/>
    <property type="match status" value="1"/>
</dbReference>
<evidence type="ECO:0000256" key="2">
    <source>
        <dbReference type="ARBA" id="ARBA00022692"/>
    </source>
</evidence>
<dbReference type="RefSeq" id="WP_136846198.1">
    <property type="nucleotide sequence ID" value="NZ_CANSOV010000006.1"/>
</dbReference>
<feature type="transmembrane region" description="Helical" evidence="5">
    <location>
        <begin position="379"/>
        <end position="402"/>
    </location>
</feature>
<dbReference type="PROSITE" id="PS50850">
    <property type="entry name" value="MFS"/>
    <property type="match status" value="1"/>
</dbReference>
<feature type="transmembrane region" description="Helical" evidence="5">
    <location>
        <begin position="134"/>
        <end position="157"/>
    </location>
</feature>
<dbReference type="InterPro" id="IPR011701">
    <property type="entry name" value="MFS"/>
</dbReference>
<dbReference type="PANTHER" id="PTHR11360">
    <property type="entry name" value="MONOCARBOXYLATE TRANSPORTER"/>
    <property type="match status" value="1"/>
</dbReference>
<dbReference type="Proteomes" id="UP000309454">
    <property type="component" value="Unassembled WGS sequence"/>
</dbReference>
<keyword evidence="8" id="KW-1185">Reference proteome</keyword>
<dbReference type="InterPro" id="IPR036259">
    <property type="entry name" value="MFS_trans_sf"/>
</dbReference>
<feature type="transmembrane region" description="Helical" evidence="5">
    <location>
        <begin position="314"/>
        <end position="338"/>
    </location>
</feature>
<evidence type="ECO:0000313" key="7">
    <source>
        <dbReference type="EMBL" id="TJW09693.1"/>
    </source>
</evidence>
<accession>A0A4T9T6F4</accession>
<dbReference type="Gene3D" id="1.20.1250.20">
    <property type="entry name" value="MFS general substrate transporter like domains"/>
    <property type="match status" value="2"/>
</dbReference>
<protein>
    <submittedName>
        <fullName evidence="7">MFS transporter</fullName>
    </submittedName>
</protein>
<evidence type="ECO:0000313" key="8">
    <source>
        <dbReference type="Proteomes" id="UP000309454"/>
    </source>
</evidence>
<sequence>MDTKKNNLRAWLTVLGCGMLIAGSVTFYTVVIGNFFVPASEALGSDYSSISLYSTLVYIGIACGLPFVGNWLPKIPPIGIAGFAALQSIIVAALSFSTDVMWWWIGGWLIGVGMAFTSIVFISTVLTNWFTQKTGLAIGLAWALASVASAIMSPVTVSLMEMMDWRTSLLIFAIVGAVLAVPAALFLVSYSPERKGMVPYGYDPSVSGEVVMESGVPAKRAVKSLAFVLVALALALTQIVSVINAYFPMYAESVGFAPTVGAFMISVALIFDIVLNPVIGMTIDKFGAIKAFVAWSCIGILSMLILMVSAGNEIIAYLGAGLGDTLYVLLGVGIASVASTVFGTKDYGKIFAYITIFGFAAGSVGGFIIASLYEGTGSFEAVFIFCIVTIIVIMAAVIGAGLSGKKLPHVTQEADLAVEEELAGAR</sequence>
<gene>
    <name evidence="7" type="ORF">E5982_09230</name>
</gene>
<dbReference type="GO" id="GO:0022857">
    <property type="term" value="F:transmembrane transporter activity"/>
    <property type="evidence" value="ECO:0007669"/>
    <property type="project" value="InterPro"/>
</dbReference>
<dbReference type="GO" id="GO:0005886">
    <property type="term" value="C:plasma membrane"/>
    <property type="evidence" value="ECO:0007669"/>
    <property type="project" value="UniProtKB-SubCell"/>
</dbReference>
<evidence type="ECO:0000256" key="3">
    <source>
        <dbReference type="ARBA" id="ARBA00022989"/>
    </source>
</evidence>
<feature type="transmembrane region" description="Helical" evidence="5">
    <location>
        <begin position="49"/>
        <end position="68"/>
    </location>
</feature>
<feature type="domain" description="Major facilitator superfamily (MFS) profile" evidence="6">
    <location>
        <begin position="1"/>
        <end position="407"/>
    </location>
</feature>
<feature type="transmembrane region" description="Helical" evidence="5">
    <location>
        <begin position="253"/>
        <end position="275"/>
    </location>
</feature>
<dbReference type="InterPro" id="IPR020846">
    <property type="entry name" value="MFS_dom"/>
</dbReference>
<feature type="transmembrane region" description="Helical" evidence="5">
    <location>
        <begin position="225"/>
        <end position="247"/>
    </location>
</feature>
<feature type="transmembrane region" description="Helical" evidence="5">
    <location>
        <begin position="75"/>
        <end position="96"/>
    </location>
</feature>
<feature type="transmembrane region" description="Helical" evidence="5">
    <location>
        <begin position="287"/>
        <end position="308"/>
    </location>
</feature>
<feature type="transmembrane region" description="Helical" evidence="5">
    <location>
        <begin position="102"/>
        <end position="122"/>
    </location>
</feature>
<evidence type="ECO:0000256" key="5">
    <source>
        <dbReference type="SAM" id="Phobius"/>
    </source>
</evidence>
<dbReference type="OrthoDB" id="182417at2"/>